<dbReference type="RefSeq" id="WP_142006758.1">
    <property type="nucleotide sequence ID" value="NZ_CAJTBP010000001.1"/>
</dbReference>
<sequence>MTARSFLRSPAGKNLTSAAIAGVVTYLRPARVPTWARRSLLATNTAGTGTAMLLGTDAKAGSAAPLAGKLGSKAGPVEGVAGALTAVTAGVGLLTSKPGLKLDAKVEQMLLNRGVRRPRLLMAVGAVGVVYVIGVVTERAAQAAEKKAAEMQNDERAQLPRTS</sequence>
<accession>A0A542XF79</accession>
<dbReference type="OrthoDB" id="5149112at2"/>
<keyword evidence="1" id="KW-1133">Transmembrane helix</keyword>
<gene>
    <name evidence="2" type="ORF">FB554_2637</name>
</gene>
<proteinExistence type="predicted"/>
<keyword evidence="1" id="KW-0472">Membrane</keyword>
<dbReference type="AlphaFoldDB" id="A0A542XF79"/>
<protein>
    <submittedName>
        <fullName evidence="2">Uncharacterized protein</fullName>
    </submittedName>
</protein>
<keyword evidence="3" id="KW-1185">Reference proteome</keyword>
<comment type="caution">
    <text evidence="2">The sequence shown here is derived from an EMBL/GenBank/DDBJ whole genome shotgun (WGS) entry which is preliminary data.</text>
</comment>
<organism evidence="2 3">
    <name type="scientific">Barrientosiimonas humi</name>
    <dbReference type="NCBI Taxonomy" id="999931"/>
    <lineage>
        <taxon>Bacteria</taxon>
        <taxon>Bacillati</taxon>
        <taxon>Actinomycetota</taxon>
        <taxon>Actinomycetes</taxon>
        <taxon>Micrococcales</taxon>
        <taxon>Dermacoccaceae</taxon>
        <taxon>Barrientosiimonas</taxon>
    </lineage>
</organism>
<evidence type="ECO:0000313" key="3">
    <source>
        <dbReference type="Proteomes" id="UP000318336"/>
    </source>
</evidence>
<evidence type="ECO:0000256" key="1">
    <source>
        <dbReference type="SAM" id="Phobius"/>
    </source>
</evidence>
<feature type="transmembrane region" description="Helical" evidence="1">
    <location>
        <begin position="120"/>
        <end position="137"/>
    </location>
</feature>
<name>A0A542XF79_9MICO</name>
<dbReference type="Proteomes" id="UP000318336">
    <property type="component" value="Unassembled WGS sequence"/>
</dbReference>
<evidence type="ECO:0000313" key="2">
    <source>
        <dbReference type="EMBL" id="TQL34466.1"/>
    </source>
</evidence>
<reference evidence="2 3" key="1">
    <citation type="submission" date="2019-06" db="EMBL/GenBank/DDBJ databases">
        <title>Sequencing the genomes of 1000 actinobacteria strains.</title>
        <authorList>
            <person name="Klenk H.-P."/>
        </authorList>
    </citation>
    <scope>NUCLEOTIDE SEQUENCE [LARGE SCALE GENOMIC DNA]</scope>
    <source>
        <strain evidence="2 3">DSM 24617</strain>
    </source>
</reference>
<keyword evidence="1" id="KW-0812">Transmembrane</keyword>
<dbReference type="EMBL" id="VFOK01000001">
    <property type="protein sequence ID" value="TQL34466.1"/>
    <property type="molecule type" value="Genomic_DNA"/>
</dbReference>